<keyword evidence="2" id="KW-1185">Reference proteome</keyword>
<evidence type="ECO:0000313" key="1">
    <source>
        <dbReference type="EMBL" id="MDZ5762153.1"/>
    </source>
</evidence>
<comment type="caution">
    <text evidence="1">The sequence shown here is derived from an EMBL/GenBank/DDBJ whole genome shotgun (WGS) entry which is preliminary data.</text>
</comment>
<name>A0ABU5L7Q1_9RICK</name>
<organism evidence="1 2">
    <name type="scientific">Candidatus Cyrtobacter comes</name>
    <dbReference type="NCBI Taxonomy" id="675776"/>
    <lineage>
        <taxon>Bacteria</taxon>
        <taxon>Pseudomonadati</taxon>
        <taxon>Pseudomonadota</taxon>
        <taxon>Alphaproteobacteria</taxon>
        <taxon>Rickettsiales</taxon>
        <taxon>Candidatus Midichloriaceae</taxon>
        <taxon>Candidatus Cyrtobacter</taxon>
    </lineage>
</organism>
<evidence type="ECO:0000313" key="2">
    <source>
        <dbReference type="Proteomes" id="UP001293791"/>
    </source>
</evidence>
<protein>
    <submittedName>
        <fullName evidence="1">Uncharacterized protein</fullName>
    </submittedName>
</protein>
<proteinExistence type="predicted"/>
<accession>A0ABU5L7Q1</accession>
<gene>
    <name evidence="1" type="ORF">Cyrtocomes_00524</name>
</gene>
<sequence>MENKIIELGSADELVMGSMPGGCELVAGALSHPR</sequence>
<dbReference type="EMBL" id="JARGYT010000023">
    <property type="protein sequence ID" value="MDZ5762153.1"/>
    <property type="molecule type" value="Genomic_DNA"/>
</dbReference>
<dbReference type="Proteomes" id="UP001293791">
    <property type="component" value="Unassembled WGS sequence"/>
</dbReference>
<reference evidence="1 2" key="1">
    <citation type="submission" date="2023-02" db="EMBL/GenBank/DDBJ databases">
        <title>Host association and intracellularity evolved multiple times independently in the Rickettsiales.</title>
        <authorList>
            <person name="Castelli M."/>
            <person name="Nardi T."/>
            <person name="Gammuto L."/>
            <person name="Bellinzona G."/>
            <person name="Sabaneyeva E."/>
            <person name="Potekhin A."/>
            <person name="Serra V."/>
            <person name="Petroni G."/>
            <person name="Sassera D."/>
        </authorList>
    </citation>
    <scope>NUCLEOTIDE SEQUENCE [LARGE SCALE GENOMIC DNA]</scope>
    <source>
        <strain evidence="1 2">BOD18</strain>
    </source>
</reference>